<sequence length="150" mass="16971">MNSSVGKLSRGVMKLSPLKRAFTTEQMPRNIEELVESHIGRSDPHRVRDSGSQQISVHQSSRVFGGTFMSDQSSSQEVQNQDQMDNRLHMYELTNIHIDMEANVPQPYEAININQPVEGLPTGLSDAQMKLEARSNMDCRLEIANHKNTY</sequence>
<dbReference type="AlphaFoldDB" id="A0A0U2T880"/>
<proteinExistence type="evidence at transcript level"/>
<name>A0A0U2T880_9MAXI</name>
<reference evidence="1" key="1">
    <citation type="journal article" date="2015" name="Sci. Rep.">
        <title>Spliced leader RNA trans-splicing discovered in copepods.</title>
        <authorList>
            <person name="Yang F."/>
            <person name="Xu D."/>
            <person name="Zhuang Y."/>
            <person name="Yi X."/>
            <person name="Huang Y."/>
            <person name="Chen H."/>
            <person name="Lin S."/>
            <person name="Campbell D.A."/>
            <person name="Sturm N.R."/>
            <person name="Liu G."/>
            <person name="Zhang H."/>
        </authorList>
    </citation>
    <scope>NUCLEOTIDE SEQUENCE</scope>
</reference>
<organism evidence="1">
    <name type="scientific">Pseudodiaptomus poplesia</name>
    <dbReference type="NCBI Taxonomy" id="213370"/>
    <lineage>
        <taxon>Eukaryota</taxon>
        <taxon>Metazoa</taxon>
        <taxon>Ecdysozoa</taxon>
        <taxon>Arthropoda</taxon>
        <taxon>Crustacea</taxon>
        <taxon>Multicrustacea</taxon>
        <taxon>Hexanauplia</taxon>
        <taxon>Copepoda</taxon>
        <taxon>Calanoida</taxon>
        <taxon>Pseudodiaptomidae</taxon>
        <taxon>Pseudodiaptomus</taxon>
    </lineage>
</organism>
<accession>A0A0U2T880</accession>
<dbReference type="EMBL" id="KT755030">
    <property type="protein sequence ID" value="ALS04864.1"/>
    <property type="molecule type" value="mRNA"/>
</dbReference>
<protein>
    <submittedName>
        <fullName evidence="1">Uncharacterized protein</fullName>
    </submittedName>
</protein>
<evidence type="ECO:0000313" key="1">
    <source>
        <dbReference type="EMBL" id="ALS04864.1"/>
    </source>
</evidence>